<feature type="chain" id="PRO_5046956883" evidence="2">
    <location>
        <begin position="18"/>
        <end position="795"/>
    </location>
</feature>
<evidence type="ECO:0000256" key="2">
    <source>
        <dbReference type="SAM" id="SignalP"/>
    </source>
</evidence>
<sequence>MLICKSILILGSSHAHAATPKVLAFGENDEVQILSDKAYRKSSDNSYEAHGNVIIKLGTDTVYGEKASISLGTGLGKIWGNVRYTGAKFNLYGTEISYSLKKAEFKVKNAKLVDESFVLRGKEIVRKNSGVFTAKEAEFTTCKDCPESWSIQGQEVTVVPDDYISMKHTFIKINGVIIVYIPYIALPIRKVRESGLLFPTIGLDFDEGFFFRQPIFWAINENSDMTFSPTVYGRRGNGLELEYRNNLGKFSNFEFESRTVNDKIWQPGKLDIEASGEDEIRGAYELNYFYHPNNNISFLANSTYLSDLDIQSDYEEYFDKDIYMGNEKGTTVSTDYMGDSVLINLYSSFMSNSIFSDPEEFDSSYVQNTLSLGIGHKPFNILNSKGLLSKINFYQNLKFDYFKQDVVQENNYYRNIQRFDYNPTLEFVFKPIFNLNLKFEAGLDAQYYILPTEKSDKQNGYKYGNYVNTSIWFDIEKVYGRAFIQEEVIQPVFVEDDERNLIAKIPSTEKEELNVRKLYRSSYKHSIKLGLNHFYYNSQKYRGNAALGNQFALLQDDGRFDERDIIRGRNNTLEDVSTRTDLPESNTIEFVFNNNFLKKTPKANYEMFKNFNYQLDNYDYKKVAWFNISQGLILEDETNKELTTSERLTRLAIMGGLNFDKFQFNLSEYYFHTESKHITQLSLSQSMDRFEYKIGLNYDSFASERRYFTADIDFELNDTFSFRTGYYYDIDLERMYESYIGSRYNPLNNCWVFDVEYRQKDEYVNNKLKLDRSIALKILINYNAKNFDSVFGVTL</sequence>
<proteinExistence type="predicted"/>
<keyword evidence="1" id="KW-0998">Cell outer membrane</keyword>
<evidence type="ECO:0000259" key="3">
    <source>
        <dbReference type="Pfam" id="PF03968"/>
    </source>
</evidence>
<dbReference type="Pfam" id="PF03968">
    <property type="entry name" value="LptD_N"/>
    <property type="match status" value="1"/>
</dbReference>
<keyword evidence="5" id="KW-1185">Reference proteome</keyword>
<gene>
    <name evidence="4" type="ORF">DAY19_14940</name>
</gene>
<dbReference type="RefSeq" id="WP_115363944.1">
    <property type="nucleotide sequence ID" value="NZ_QDKL01000004.1"/>
</dbReference>
<dbReference type="InterPro" id="IPR050218">
    <property type="entry name" value="LptD"/>
</dbReference>
<evidence type="ECO:0000256" key="1">
    <source>
        <dbReference type="ARBA" id="ARBA00023237"/>
    </source>
</evidence>
<comment type="caution">
    <text evidence="4">The sequence shown here is derived from an EMBL/GenBank/DDBJ whole genome shotgun (WGS) entry which is preliminary data.</text>
</comment>
<dbReference type="InterPro" id="IPR005653">
    <property type="entry name" value="OstA-like_N"/>
</dbReference>
<feature type="domain" description="Organic solvent tolerance-like N-terminal" evidence="3">
    <location>
        <begin position="32"/>
        <end position="126"/>
    </location>
</feature>
<reference evidence="5" key="1">
    <citation type="journal article" date="2019" name="Int. J. Syst. Evol. Microbiol.">
        <title>Halobacteriovorax valvorus sp. nov., a novel prokaryotic predator isolated from coastal seawater of China.</title>
        <authorList>
            <person name="Chen M.-X."/>
        </authorList>
    </citation>
    <scope>NUCLEOTIDE SEQUENCE [LARGE SCALE GENOMIC DNA]</scope>
    <source>
        <strain evidence="5">BL9</strain>
    </source>
</reference>
<dbReference type="Proteomes" id="UP000443582">
    <property type="component" value="Unassembled WGS sequence"/>
</dbReference>
<dbReference type="EMBL" id="QDKL01000004">
    <property type="protein sequence ID" value="RZF20454.1"/>
    <property type="molecule type" value="Genomic_DNA"/>
</dbReference>
<accession>A0ABY0IFZ0</accession>
<keyword evidence="1" id="KW-0472">Membrane</keyword>
<keyword evidence="2" id="KW-0732">Signal</keyword>
<feature type="signal peptide" evidence="2">
    <location>
        <begin position="1"/>
        <end position="17"/>
    </location>
</feature>
<evidence type="ECO:0000313" key="5">
    <source>
        <dbReference type="Proteomes" id="UP000443582"/>
    </source>
</evidence>
<dbReference type="PANTHER" id="PTHR30189">
    <property type="entry name" value="LPS-ASSEMBLY PROTEIN"/>
    <property type="match status" value="1"/>
</dbReference>
<protein>
    <submittedName>
        <fullName evidence="4">LPS-assembly protein LptD</fullName>
    </submittedName>
</protein>
<name>A0ABY0IFZ0_9BACT</name>
<evidence type="ECO:0000313" key="4">
    <source>
        <dbReference type="EMBL" id="RZF20454.1"/>
    </source>
</evidence>
<dbReference type="PANTHER" id="PTHR30189:SF1">
    <property type="entry name" value="LPS-ASSEMBLY PROTEIN LPTD"/>
    <property type="match status" value="1"/>
</dbReference>
<organism evidence="4 5">
    <name type="scientific">Halobacteriovorax vibrionivorans</name>
    <dbReference type="NCBI Taxonomy" id="2152716"/>
    <lineage>
        <taxon>Bacteria</taxon>
        <taxon>Pseudomonadati</taxon>
        <taxon>Bdellovibrionota</taxon>
        <taxon>Bacteriovoracia</taxon>
        <taxon>Bacteriovoracales</taxon>
        <taxon>Halobacteriovoraceae</taxon>
        <taxon>Halobacteriovorax</taxon>
    </lineage>
</organism>